<dbReference type="GeneID" id="20820600"/>
<protein>
    <recommendedName>
        <fullName evidence="3">Transposase</fullName>
    </recommendedName>
</protein>
<dbReference type="GO" id="GO:0003676">
    <property type="term" value="F:nucleic acid binding"/>
    <property type="evidence" value="ECO:0007669"/>
    <property type="project" value="InterPro"/>
</dbReference>
<dbReference type="InterPro" id="IPR036397">
    <property type="entry name" value="RNaseH_sf"/>
</dbReference>
<organism evidence="2">
    <name type="scientific">Aphanomyces astaci</name>
    <name type="common">Crayfish plague agent</name>
    <dbReference type="NCBI Taxonomy" id="112090"/>
    <lineage>
        <taxon>Eukaryota</taxon>
        <taxon>Sar</taxon>
        <taxon>Stramenopiles</taxon>
        <taxon>Oomycota</taxon>
        <taxon>Saprolegniomycetes</taxon>
        <taxon>Saprolegniales</taxon>
        <taxon>Verrucalvaceae</taxon>
        <taxon>Aphanomyces</taxon>
    </lineage>
</organism>
<gene>
    <name evidence="2" type="ORF">H257_18604</name>
</gene>
<feature type="region of interest" description="Disordered" evidence="1">
    <location>
        <begin position="94"/>
        <end position="114"/>
    </location>
</feature>
<proteinExistence type="predicted"/>
<accession>W4FCF4</accession>
<name>W4FCF4_APHAT</name>
<dbReference type="EMBL" id="KI913298">
    <property type="protein sequence ID" value="ETV64511.1"/>
    <property type="molecule type" value="Genomic_DNA"/>
</dbReference>
<dbReference type="OrthoDB" id="127170at2759"/>
<evidence type="ECO:0000313" key="2">
    <source>
        <dbReference type="EMBL" id="ETV64511.1"/>
    </source>
</evidence>
<dbReference type="AlphaFoldDB" id="W4FCF4"/>
<dbReference type="PANTHER" id="PTHR47169">
    <property type="entry name" value="OS01G0541250 PROTEIN"/>
    <property type="match status" value="1"/>
</dbReference>
<reference evidence="2" key="1">
    <citation type="submission" date="2013-12" db="EMBL/GenBank/DDBJ databases">
        <title>The Genome Sequence of Aphanomyces astaci APO3.</title>
        <authorList>
            <consortium name="The Broad Institute Genomics Platform"/>
            <person name="Russ C."/>
            <person name="Tyler B."/>
            <person name="van West P."/>
            <person name="Dieguez-Uribeondo J."/>
            <person name="Young S.K."/>
            <person name="Zeng Q."/>
            <person name="Gargeya S."/>
            <person name="Fitzgerald M."/>
            <person name="Abouelleil A."/>
            <person name="Alvarado L."/>
            <person name="Chapman S.B."/>
            <person name="Gainer-Dewar J."/>
            <person name="Goldberg J."/>
            <person name="Griggs A."/>
            <person name="Gujja S."/>
            <person name="Hansen M."/>
            <person name="Howarth C."/>
            <person name="Imamovic A."/>
            <person name="Ireland A."/>
            <person name="Larimer J."/>
            <person name="McCowan C."/>
            <person name="Murphy C."/>
            <person name="Pearson M."/>
            <person name="Poon T.W."/>
            <person name="Priest M."/>
            <person name="Roberts A."/>
            <person name="Saif S."/>
            <person name="Shea T."/>
            <person name="Sykes S."/>
            <person name="Wortman J."/>
            <person name="Nusbaum C."/>
            <person name="Birren B."/>
        </authorList>
    </citation>
    <scope>NUCLEOTIDE SEQUENCE [LARGE SCALE GENOMIC DNA]</scope>
    <source>
        <strain evidence="2">APO3</strain>
    </source>
</reference>
<sequence length="114" mass="13229">MSFLQPTSNGKQVFVDMNSYIHVDEKWFYLTKVKRKFYAYADEVAPTSRVKSKKFITKVMFLAAVARPRYDFHKTAIFDGNIGIWSFVVRQPAQRNSKNRAKGTMLTVPQSVTR</sequence>
<dbReference type="Gene3D" id="3.30.420.10">
    <property type="entry name" value="Ribonuclease H-like superfamily/Ribonuclease H"/>
    <property type="match status" value="1"/>
</dbReference>
<evidence type="ECO:0008006" key="3">
    <source>
        <dbReference type="Google" id="ProtNLM"/>
    </source>
</evidence>
<dbReference type="RefSeq" id="XP_009846001.1">
    <property type="nucleotide sequence ID" value="XM_009847699.1"/>
</dbReference>
<evidence type="ECO:0000256" key="1">
    <source>
        <dbReference type="SAM" id="MobiDB-lite"/>
    </source>
</evidence>
<dbReference type="VEuPathDB" id="FungiDB:H257_18604"/>